<evidence type="ECO:0000256" key="14">
    <source>
        <dbReference type="SAM" id="Phobius"/>
    </source>
</evidence>
<feature type="domain" description="RNA polymerase Rpb2" evidence="16">
    <location>
        <begin position="963"/>
        <end position="1071"/>
    </location>
</feature>
<dbReference type="FunFam" id="2.40.270.10:FF:000011">
    <property type="entry name" value="DNA-directed RNA polymerase subunit beta"/>
    <property type="match status" value="1"/>
</dbReference>
<reference evidence="22" key="1">
    <citation type="journal article" date="2016" name="Nature">
        <title>The genome of the seagrass Zostera marina reveals angiosperm adaptation to the sea.</title>
        <authorList>
            <person name="Olsen J.L."/>
            <person name="Rouze P."/>
            <person name="Verhelst B."/>
            <person name="Lin Y.-C."/>
            <person name="Bayer T."/>
            <person name="Collen J."/>
            <person name="Dattolo E."/>
            <person name="De Paoli E."/>
            <person name="Dittami S."/>
            <person name="Maumus F."/>
            <person name="Michel G."/>
            <person name="Kersting A."/>
            <person name="Lauritano C."/>
            <person name="Lohaus R."/>
            <person name="Toepel M."/>
            <person name="Tonon T."/>
            <person name="Vanneste K."/>
            <person name="Amirebrahimi M."/>
            <person name="Brakel J."/>
            <person name="Bostroem C."/>
            <person name="Chovatia M."/>
            <person name="Grimwood J."/>
            <person name="Jenkins J.W."/>
            <person name="Jueterbock A."/>
            <person name="Mraz A."/>
            <person name="Stam W.T."/>
            <person name="Tice H."/>
            <person name="Bornberg-Bauer E."/>
            <person name="Green P.J."/>
            <person name="Pearson G.A."/>
            <person name="Procaccini G."/>
            <person name="Duarte C.M."/>
            <person name="Schmutz J."/>
            <person name="Reusch T.B.H."/>
            <person name="Van de Peer Y."/>
        </authorList>
    </citation>
    <scope>NUCLEOTIDE SEQUENCE [LARGE SCALE GENOMIC DNA]</scope>
    <source>
        <strain evidence="22">cv. Finnish</strain>
    </source>
</reference>
<keyword evidence="3 13" id="KW-0240">DNA-directed RNA polymerase</keyword>
<evidence type="ECO:0000259" key="15">
    <source>
        <dbReference type="Pfam" id="PF00562"/>
    </source>
</evidence>
<dbReference type="InterPro" id="IPR037034">
    <property type="entry name" value="RNA_pol_Rpb2_2_sf"/>
</dbReference>
<dbReference type="Pfam" id="PF04563">
    <property type="entry name" value="RNA_pol_Rpb2_1"/>
    <property type="match status" value="1"/>
</dbReference>
<gene>
    <name evidence="21" type="ORF">ZOSMA_70G00710</name>
</gene>
<dbReference type="FunFam" id="3.90.1800.10:FF:000004">
    <property type="entry name" value="DNA-directed RNA polymerase subunit beta"/>
    <property type="match status" value="1"/>
</dbReference>
<keyword evidence="7" id="KW-0863">Zinc-finger</keyword>
<evidence type="ECO:0000256" key="3">
    <source>
        <dbReference type="ARBA" id="ARBA00022478"/>
    </source>
</evidence>
<dbReference type="Gene3D" id="2.40.50.150">
    <property type="match status" value="1"/>
</dbReference>
<keyword evidence="5 13" id="KW-0548">Nucleotidyltransferase</keyword>
<dbReference type="Proteomes" id="UP000036987">
    <property type="component" value="Unassembled WGS sequence"/>
</dbReference>
<feature type="transmembrane region" description="Helical" evidence="14">
    <location>
        <begin position="12"/>
        <end position="32"/>
    </location>
</feature>
<dbReference type="FunFam" id="3.90.1110.10:FF:000007">
    <property type="entry name" value="DNA-directed RNA polymerase subunit beta"/>
    <property type="match status" value="1"/>
</dbReference>
<dbReference type="Pfam" id="PF04561">
    <property type="entry name" value="RNA_pol_Rpb2_2"/>
    <property type="match status" value="1"/>
</dbReference>
<dbReference type="PANTHER" id="PTHR20856">
    <property type="entry name" value="DNA-DIRECTED RNA POLYMERASE I SUBUNIT 2"/>
    <property type="match status" value="1"/>
</dbReference>
<dbReference type="GO" id="GO:0006351">
    <property type="term" value="P:DNA-templated transcription"/>
    <property type="evidence" value="ECO:0007669"/>
    <property type="project" value="InterPro"/>
</dbReference>
<comment type="function">
    <text evidence="13">DNA-dependent RNA polymerase catalyzes the transcription of DNA into RNA using the four ribonucleoside triphosphates as substrates.</text>
</comment>
<dbReference type="InterPro" id="IPR007641">
    <property type="entry name" value="RNA_pol_Rpb2_7"/>
</dbReference>
<dbReference type="CDD" id="cd00653">
    <property type="entry name" value="RNA_pol_B_RPB2"/>
    <property type="match status" value="1"/>
</dbReference>
<evidence type="ECO:0000256" key="8">
    <source>
        <dbReference type="ARBA" id="ARBA00022833"/>
    </source>
</evidence>
<dbReference type="InterPro" id="IPR007644">
    <property type="entry name" value="RNA_pol_bsu_protrusion"/>
</dbReference>
<evidence type="ECO:0000256" key="7">
    <source>
        <dbReference type="ARBA" id="ARBA00022771"/>
    </source>
</evidence>
<keyword evidence="14" id="KW-0812">Transmembrane</keyword>
<comment type="caution">
    <text evidence="21">The sequence shown here is derived from an EMBL/GenBank/DDBJ whole genome shotgun (WGS) entry which is preliminary data.</text>
</comment>
<dbReference type="InterPro" id="IPR037033">
    <property type="entry name" value="DNA-dir_RNAP_su2_hyb_sf"/>
</dbReference>
<keyword evidence="22" id="KW-1185">Reference proteome</keyword>
<evidence type="ECO:0000259" key="17">
    <source>
        <dbReference type="Pfam" id="PF04561"/>
    </source>
</evidence>
<dbReference type="GO" id="GO:0009561">
    <property type="term" value="P:megagametogenesis"/>
    <property type="evidence" value="ECO:0007669"/>
    <property type="project" value="UniProtKB-ARBA"/>
</dbReference>
<dbReference type="InterPro" id="IPR007121">
    <property type="entry name" value="RNA_pol_bsu_CS"/>
</dbReference>
<evidence type="ECO:0000259" key="18">
    <source>
        <dbReference type="Pfam" id="PF04563"/>
    </source>
</evidence>
<sequence length="1079" mass="120860">MLIVVNLSPSMAPRIMFLIGVNVLIFQIIWMLTSWMSKLCHLRDAGHKKLVSHKEEATDMGGYFICNGMERLSRLLILQKRNYPMVFYRKSYCSRGDGFTDKAVTIRCVRDDQSSVNLRLYYLQNGSARIGFWVRMKEYLLPVDTVLKALIDTTDREIYVSLTSFYNETNKNAKGSVGTQLVGERAKIILDEQHNLSLSTRLQCLQHIGDKFRAIMHGFENESDIVVGEAVLRDYILVHLKTNPDKFNLIIFMLQKLFSFVDQTSAQENPDALQYQEVLTVGNLLSVYIKDKTSSWLERSRKLIQEELKKKNFKFDDIMHIKKIMDKNTFSIGRSMESMIQTGKLVSLSSVDLPQREGLTIPAERVNFHRFLSHFRAVHRGTAFAQMRTTTVRKLLPESWGFLCPVHTPDGTPCGLLNHMTAACRVSSFYDPEGNIKDFLKIKNIILSTLVEMGMAPLLPKIERAGPPEIFNVLLDGCIVGIIASNVVDKTVANLRQMKIHSAILDDLEIGYIPLSLAGSYPGLYLFTSPSRLVRPVRNNSITSGGVSDIELIGPFEQAYMEIKCPDGGDGGRQDFFPSTHEELHPTSMLSVIANLTPWSDHNQSPRNMYQCQMAKQTLAFGSQALKFRCDNKLYHLQTPQSPIVRTATYNKYCMDEFPSGTNAIVAVLSYTGYDMEDAMILNKSSVERGFCHAHIYQTETVDLASRGVKGDNNVEMFSRGNDKSRKSPLDSDGLPYIGQLINPQEALYSTYNLSTSRIRIKDLKSSEPAFVDSVSADGSSNTNFLNKVNVRLRRVRNPIIGDKFSSRHGQKGVCSKLWPDIDMPFSSVTGMRPDLIINPHAFPSRMTIGMLLESIAAKGGSLQGTFVDATPFARCTKDATSNSESSEIDDLGPLLASNGFNYHGTEVMYSGVFGTELVFEIFIGPVYYQRLRHMVSDKFQVRSTGIMDKITRQPIGGRKHGGGVRFGEMERDALLAHGAAYMLHDRLHTCSDYHIADVCSLCGSLLTASTIQRQKRAVREISGLPPARPSKAYTCHSCETTKGMETVAMPFVFRYLAAELAAMNVKLTLNLNKGTTKG</sequence>
<comment type="similarity">
    <text evidence="2 12">Belongs to the RNA polymerase beta chain family.</text>
</comment>
<comment type="catalytic activity">
    <reaction evidence="11 13">
        <text>RNA(n) + a ribonucleoside 5'-triphosphate = RNA(n+1) + diphosphate</text>
        <dbReference type="Rhea" id="RHEA:21248"/>
        <dbReference type="Rhea" id="RHEA-COMP:14527"/>
        <dbReference type="Rhea" id="RHEA-COMP:17342"/>
        <dbReference type="ChEBI" id="CHEBI:33019"/>
        <dbReference type="ChEBI" id="CHEBI:61557"/>
        <dbReference type="ChEBI" id="CHEBI:140395"/>
        <dbReference type="EC" id="2.7.7.6"/>
    </reaction>
</comment>
<evidence type="ECO:0000256" key="11">
    <source>
        <dbReference type="ARBA" id="ARBA00048552"/>
    </source>
</evidence>
<evidence type="ECO:0000256" key="12">
    <source>
        <dbReference type="RuleBase" id="RU000434"/>
    </source>
</evidence>
<dbReference type="Pfam" id="PF04565">
    <property type="entry name" value="RNA_pol_Rpb2_3"/>
    <property type="match status" value="1"/>
</dbReference>
<evidence type="ECO:0000313" key="22">
    <source>
        <dbReference type="Proteomes" id="UP000036987"/>
    </source>
</evidence>
<dbReference type="STRING" id="29655.A0A0K9NSK9"/>
<dbReference type="PROSITE" id="PS01166">
    <property type="entry name" value="RNA_POL_BETA"/>
    <property type="match status" value="1"/>
</dbReference>
<evidence type="ECO:0000256" key="1">
    <source>
        <dbReference type="ARBA" id="ARBA00004123"/>
    </source>
</evidence>
<dbReference type="GO" id="GO:0003899">
    <property type="term" value="F:DNA-directed RNA polymerase activity"/>
    <property type="evidence" value="ECO:0007669"/>
    <property type="project" value="UniProtKB-EC"/>
</dbReference>
<proteinExistence type="inferred from homology"/>
<dbReference type="InterPro" id="IPR007642">
    <property type="entry name" value="RNA_pol_Rpb2_2"/>
</dbReference>
<feature type="domain" description="DNA-directed RNA polymerase subunit 2 hybrid-binding" evidence="15">
    <location>
        <begin position="593"/>
        <end position="960"/>
    </location>
</feature>
<dbReference type="EC" id="2.7.7.6" evidence="13"/>
<keyword evidence="14" id="KW-0472">Membrane</keyword>
<dbReference type="Gene3D" id="3.90.1110.10">
    <property type="entry name" value="RNA polymerase Rpb2, domain 2"/>
    <property type="match status" value="1"/>
</dbReference>
<keyword evidence="6" id="KW-0479">Metal-binding</keyword>
<feature type="domain" description="RNA polymerase beta subunit protrusion" evidence="18">
    <location>
        <begin position="37"/>
        <end position="323"/>
    </location>
</feature>
<dbReference type="InterPro" id="IPR009674">
    <property type="entry name" value="Rpa2_dom_4"/>
</dbReference>
<dbReference type="Gene3D" id="2.40.270.10">
    <property type="entry name" value="DNA-directed RNA polymerase, subunit 2, domain 6"/>
    <property type="match status" value="1"/>
</dbReference>
<evidence type="ECO:0000313" key="21">
    <source>
        <dbReference type="EMBL" id="KMZ59057.1"/>
    </source>
</evidence>
<evidence type="ECO:0000259" key="16">
    <source>
        <dbReference type="Pfam" id="PF04560"/>
    </source>
</evidence>
<evidence type="ECO:0000259" key="20">
    <source>
        <dbReference type="Pfam" id="PF06883"/>
    </source>
</evidence>
<dbReference type="Gene3D" id="3.90.1800.10">
    <property type="entry name" value="RNA polymerase alpha subunit dimerisation domain"/>
    <property type="match status" value="1"/>
</dbReference>
<evidence type="ECO:0000256" key="2">
    <source>
        <dbReference type="ARBA" id="ARBA00006835"/>
    </source>
</evidence>
<evidence type="ECO:0000256" key="5">
    <source>
        <dbReference type="ARBA" id="ARBA00022695"/>
    </source>
</evidence>
<evidence type="ECO:0000256" key="4">
    <source>
        <dbReference type="ARBA" id="ARBA00022679"/>
    </source>
</evidence>
<evidence type="ECO:0000259" key="19">
    <source>
        <dbReference type="Pfam" id="PF04565"/>
    </source>
</evidence>
<keyword evidence="8" id="KW-0862">Zinc</keyword>
<keyword evidence="10" id="KW-0539">Nucleus</keyword>
<dbReference type="FunFam" id="2.40.270.10:FF:000006">
    <property type="entry name" value="DNA-directed RNA polymerase subunit beta"/>
    <property type="match status" value="1"/>
</dbReference>
<organism evidence="21 22">
    <name type="scientific">Zostera marina</name>
    <name type="common">Eelgrass</name>
    <dbReference type="NCBI Taxonomy" id="29655"/>
    <lineage>
        <taxon>Eukaryota</taxon>
        <taxon>Viridiplantae</taxon>
        <taxon>Streptophyta</taxon>
        <taxon>Embryophyta</taxon>
        <taxon>Tracheophyta</taxon>
        <taxon>Spermatophyta</taxon>
        <taxon>Magnoliopsida</taxon>
        <taxon>Liliopsida</taxon>
        <taxon>Zosteraceae</taxon>
        <taxon>Zostera</taxon>
    </lineage>
</organism>
<dbReference type="GO" id="GO:0008270">
    <property type="term" value="F:zinc ion binding"/>
    <property type="evidence" value="ECO:0007669"/>
    <property type="project" value="UniProtKB-KW"/>
</dbReference>
<keyword evidence="9 13" id="KW-0804">Transcription</keyword>
<name>A0A0K9NSK9_ZOSMR</name>
<evidence type="ECO:0000256" key="9">
    <source>
        <dbReference type="ARBA" id="ARBA00023163"/>
    </source>
</evidence>
<keyword evidence="14" id="KW-1133">Transmembrane helix</keyword>
<dbReference type="InterPro" id="IPR014724">
    <property type="entry name" value="RNA_pol_RPB2_OB-fold"/>
</dbReference>
<dbReference type="Gene3D" id="3.90.1100.10">
    <property type="match status" value="1"/>
</dbReference>
<accession>A0A0K9NSK9</accession>
<comment type="subcellular location">
    <subcellularLocation>
        <location evidence="1">Nucleus</location>
    </subcellularLocation>
</comment>
<dbReference type="GO" id="GO:0005736">
    <property type="term" value="C:RNA polymerase I complex"/>
    <property type="evidence" value="ECO:0000318"/>
    <property type="project" value="GO_Central"/>
</dbReference>
<dbReference type="EMBL" id="LFYR01001823">
    <property type="protein sequence ID" value="KMZ59057.1"/>
    <property type="molecule type" value="Genomic_DNA"/>
</dbReference>
<dbReference type="InterPro" id="IPR007645">
    <property type="entry name" value="RNA_pol_Rpb2_3"/>
</dbReference>
<dbReference type="Pfam" id="PF00562">
    <property type="entry name" value="RNA_pol_Rpb2_6"/>
    <property type="match status" value="1"/>
</dbReference>
<feature type="domain" description="DNA-directed RNA polymerase I subunit RPA2" evidence="20">
    <location>
        <begin position="480"/>
        <end position="535"/>
    </location>
</feature>
<dbReference type="OMA" id="FFGVVHY"/>
<dbReference type="AlphaFoldDB" id="A0A0K9NSK9"/>
<dbReference type="GO" id="GO:0003677">
    <property type="term" value="F:DNA binding"/>
    <property type="evidence" value="ECO:0007669"/>
    <property type="project" value="InterPro"/>
</dbReference>
<dbReference type="Pfam" id="PF06883">
    <property type="entry name" value="RNA_pol_Rpa2_4"/>
    <property type="match status" value="1"/>
</dbReference>
<dbReference type="InterPro" id="IPR007120">
    <property type="entry name" value="DNA-dir_RNAP_su2_dom"/>
</dbReference>
<dbReference type="Pfam" id="PF04560">
    <property type="entry name" value="RNA_pol_Rpb2_7"/>
    <property type="match status" value="1"/>
</dbReference>
<dbReference type="SUPFAM" id="SSF64484">
    <property type="entry name" value="beta and beta-prime subunits of DNA dependent RNA-polymerase"/>
    <property type="match status" value="1"/>
</dbReference>
<evidence type="ECO:0000256" key="10">
    <source>
        <dbReference type="ARBA" id="ARBA00023242"/>
    </source>
</evidence>
<dbReference type="OrthoDB" id="10248617at2759"/>
<evidence type="ECO:0000256" key="13">
    <source>
        <dbReference type="RuleBase" id="RU363031"/>
    </source>
</evidence>
<evidence type="ECO:0000256" key="6">
    <source>
        <dbReference type="ARBA" id="ARBA00022723"/>
    </source>
</evidence>
<feature type="domain" description="RNA polymerase Rpb2" evidence="19">
    <location>
        <begin position="363"/>
        <end position="426"/>
    </location>
</feature>
<feature type="domain" description="RNA polymerase Rpb2" evidence="17">
    <location>
        <begin position="85"/>
        <end position="278"/>
    </location>
</feature>
<keyword evidence="4 13" id="KW-0808">Transferase</keyword>
<protein>
    <recommendedName>
        <fullName evidence="13">DNA-directed RNA polymerase subunit beta</fullName>
        <ecNumber evidence="13">2.7.7.6</ecNumber>
    </recommendedName>
</protein>
<dbReference type="GO" id="GO:0032549">
    <property type="term" value="F:ribonucleoside binding"/>
    <property type="evidence" value="ECO:0007669"/>
    <property type="project" value="InterPro"/>
</dbReference>
<dbReference type="InterPro" id="IPR015712">
    <property type="entry name" value="DNA-dir_RNA_pol_su2"/>
</dbReference>